<feature type="domain" description="F-box" evidence="1">
    <location>
        <begin position="6"/>
        <end position="45"/>
    </location>
</feature>
<dbReference type="CDD" id="cd09917">
    <property type="entry name" value="F-box_SF"/>
    <property type="match status" value="1"/>
</dbReference>
<sequence>MNSEAVPAEIWIEIFQLLSLPSDLYSVMRSCKRFHDLAIRSIHRHVIWRTPEQMAHNLPVWDANEGMHLATRTLELGVSLLPGHCSGFVVDFGGLPIHMRSRERNFLRSQFPEQQSYASPNLHRAMLQRITSFGNLENLTFYGLLLTPEHFKLIHALPLLRALHVDSCVVPCRSTAQTLSHQTLPITELALLNLRRRGPDPHGELLIEEDMMHVLTLSLAQNLRTLRVDSTADVFKYVFSVPSWGAQTNANEIPPHLERLYIQRKRLVLPSIAGESAFPDSNLYSFLSRARSLTTYSTYHPTPHHQHLRPGTLPLLRCYSGPVESIAGILPNRPIVALQLLQCTHGQYGLHNHRDGISALTNIATAFPDLQMLSVEFSTWDDEIMHAICSLFHKLRRLKITYEHGGPSEMTMVTMGPEFLARFPEMHKLQIYATPQHDIRKPAHPPFLFDASFDSIEEELRNLVIPWNRWCPALREVQLSSGYVMRRGYDGGVWHLYRLKRLEEFEEFHF</sequence>
<evidence type="ECO:0000313" key="2">
    <source>
        <dbReference type="EMBL" id="KZT07883.1"/>
    </source>
</evidence>
<reference evidence="2 3" key="1">
    <citation type="journal article" date="2016" name="Mol. Biol. Evol.">
        <title>Comparative Genomics of Early-Diverging Mushroom-Forming Fungi Provides Insights into the Origins of Lignocellulose Decay Capabilities.</title>
        <authorList>
            <person name="Nagy L.G."/>
            <person name="Riley R."/>
            <person name="Tritt A."/>
            <person name="Adam C."/>
            <person name="Daum C."/>
            <person name="Floudas D."/>
            <person name="Sun H."/>
            <person name="Yadav J.S."/>
            <person name="Pangilinan J."/>
            <person name="Larsson K.H."/>
            <person name="Matsuura K."/>
            <person name="Barry K."/>
            <person name="Labutti K."/>
            <person name="Kuo R."/>
            <person name="Ohm R.A."/>
            <person name="Bhattacharya S.S."/>
            <person name="Shirouzu T."/>
            <person name="Yoshinaga Y."/>
            <person name="Martin F.M."/>
            <person name="Grigoriev I.V."/>
            <person name="Hibbett D.S."/>
        </authorList>
    </citation>
    <scope>NUCLEOTIDE SEQUENCE [LARGE SCALE GENOMIC DNA]</scope>
    <source>
        <strain evidence="2 3">93-53</strain>
    </source>
</reference>
<proteinExistence type="predicted"/>
<dbReference type="InterPro" id="IPR036047">
    <property type="entry name" value="F-box-like_dom_sf"/>
</dbReference>
<gene>
    <name evidence="2" type="ORF">LAESUDRAFT_650157</name>
</gene>
<name>A0A165EW01_9APHY</name>
<dbReference type="OrthoDB" id="5354526at2759"/>
<dbReference type="Gene3D" id="1.20.1280.50">
    <property type="match status" value="1"/>
</dbReference>
<keyword evidence="3" id="KW-1185">Reference proteome</keyword>
<dbReference type="STRING" id="1314785.A0A165EW01"/>
<dbReference type="AlphaFoldDB" id="A0A165EW01"/>
<protein>
    <recommendedName>
        <fullName evidence="1">F-box domain-containing protein</fullName>
    </recommendedName>
</protein>
<organism evidence="2 3">
    <name type="scientific">Laetiporus sulphureus 93-53</name>
    <dbReference type="NCBI Taxonomy" id="1314785"/>
    <lineage>
        <taxon>Eukaryota</taxon>
        <taxon>Fungi</taxon>
        <taxon>Dikarya</taxon>
        <taxon>Basidiomycota</taxon>
        <taxon>Agaricomycotina</taxon>
        <taxon>Agaricomycetes</taxon>
        <taxon>Polyporales</taxon>
        <taxon>Laetiporus</taxon>
    </lineage>
</organism>
<dbReference type="GeneID" id="63821252"/>
<dbReference type="Proteomes" id="UP000076871">
    <property type="component" value="Unassembled WGS sequence"/>
</dbReference>
<dbReference type="SUPFAM" id="SSF52047">
    <property type="entry name" value="RNI-like"/>
    <property type="match status" value="1"/>
</dbReference>
<dbReference type="Gene3D" id="3.80.10.10">
    <property type="entry name" value="Ribonuclease Inhibitor"/>
    <property type="match status" value="1"/>
</dbReference>
<dbReference type="InterPro" id="IPR001810">
    <property type="entry name" value="F-box_dom"/>
</dbReference>
<dbReference type="InParanoid" id="A0A165EW01"/>
<dbReference type="RefSeq" id="XP_040765623.1">
    <property type="nucleotide sequence ID" value="XM_040904222.1"/>
</dbReference>
<accession>A0A165EW01</accession>
<dbReference type="SUPFAM" id="SSF81383">
    <property type="entry name" value="F-box domain"/>
    <property type="match status" value="1"/>
</dbReference>
<dbReference type="Pfam" id="PF12937">
    <property type="entry name" value="F-box-like"/>
    <property type="match status" value="1"/>
</dbReference>
<evidence type="ECO:0000259" key="1">
    <source>
        <dbReference type="Pfam" id="PF12937"/>
    </source>
</evidence>
<dbReference type="EMBL" id="KV427617">
    <property type="protein sequence ID" value="KZT07883.1"/>
    <property type="molecule type" value="Genomic_DNA"/>
</dbReference>
<dbReference type="InterPro" id="IPR032675">
    <property type="entry name" value="LRR_dom_sf"/>
</dbReference>
<evidence type="ECO:0000313" key="3">
    <source>
        <dbReference type="Proteomes" id="UP000076871"/>
    </source>
</evidence>